<reference evidence="4 5" key="1">
    <citation type="submission" date="2009-04" db="EMBL/GenBank/DDBJ databases">
        <authorList>
            <person name="Weinstock G."/>
            <person name="Sodergren E."/>
            <person name="Clifton S."/>
            <person name="Fulton L."/>
            <person name="Fulton B."/>
            <person name="Courtney L."/>
            <person name="Fronick C."/>
            <person name="Harrison M."/>
            <person name="Strong C."/>
            <person name="Farmer C."/>
            <person name="Delahaunty K."/>
            <person name="Markovic C."/>
            <person name="Hall O."/>
            <person name="Minx P."/>
            <person name="Tomlinson C."/>
            <person name="Mitreva M."/>
            <person name="Nelson J."/>
            <person name="Hou S."/>
            <person name="Wollam A."/>
            <person name="Pepin K.H."/>
            <person name="Johnson M."/>
            <person name="Bhonagiri V."/>
            <person name="Nash W.E."/>
            <person name="Warren W."/>
            <person name="Chinwalla A."/>
            <person name="Mardis E.R."/>
            <person name="Wilson R.K."/>
        </authorList>
    </citation>
    <scope>NUCLEOTIDE SEQUENCE [LARGE SCALE GENOMIC DNA]</scope>
    <source>
        <strain evidence="4 5">DSM 13280</strain>
    </source>
</reference>
<evidence type="ECO:0000313" key="4">
    <source>
        <dbReference type="EMBL" id="EEP44677.1"/>
    </source>
</evidence>
<dbReference type="Pfam" id="PF22772">
    <property type="entry name" value="WsaF_C"/>
    <property type="match status" value="1"/>
</dbReference>
<evidence type="ECO:0000313" key="5">
    <source>
        <dbReference type="Proteomes" id="UP000003295"/>
    </source>
</evidence>
<dbReference type="STRING" id="521003.COLINT_02562"/>
<dbReference type="CDD" id="cd04186">
    <property type="entry name" value="GT_2_like_c"/>
    <property type="match status" value="1"/>
</dbReference>
<proteinExistence type="predicted"/>
<keyword evidence="4" id="KW-0328">Glycosyltransferase</keyword>
<dbReference type="Gene3D" id="3.40.50.2000">
    <property type="entry name" value="Glycogen Phosphorylase B"/>
    <property type="match status" value="1"/>
</dbReference>
<feature type="domain" description="WsaF N-terminal" evidence="2">
    <location>
        <begin position="607"/>
        <end position="763"/>
    </location>
</feature>
<dbReference type="InterPro" id="IPR029044">
    <property type="entry name" value="Nucleotide-diphossugar_trans"/>
</dbReference>
<dbReference type="EMBL" id="ABXH02000011">
    <property type="protein sequence ID" value="EEP44677.1"/>
    <property type="molecule type" value="Genomic_DNA"/>
</dbReference>
<evidence type="ECO:0000259" key="3">
    <source>
        <dbReference type="Pfam" id="PF22772"/>
    </source>
</evidence>
<keyword evidence="4" id="KW-0808">Transferase</keyword>
<dbReference type="eggNOG" id="COG1216">
    <property type="taxonomic scope" value="Bacteria"/>
</dbReference>
<dbReference type="Pfam" id="PF21374">
    <property type="entry name" value="WsaF_N"/>
    <property type="match status" value="1"/>
</dbReference>
<sequence length="974" mass="108695">MLKDVASAAKITAKYGLLGLRDRLHQQIVVNEVEVGQDSAAPGSLGGCVKFSILMPTFNVDVRWVSMAIDSVLAQSYSNWELCIVDDCSTSAELKEYLLSLNTDNVRVRLLDTNLGISGATNCAADMATGDYLVLLDNDDMLTPNALFELFLRATSDNPDIMYSDNDIIDENGNRLSVLFKPDWSPDLMLSQMYVGHLLAFRKNIFDAVGGFRNEFNGSQDYDLFLRLSLQSERISHISKILYSWRALPSSTAANPDSKPYAQFAGLNAVQSYLDSKYGKGAASAFETDDLFVYDVRYNVPNKPLVSIVIPTKDHAEDLRIAIDSIVERSSYQNFEILILDNNSEEASTHNYFDEILGKDDRVRVINASFPFNWSKLNNYGVRHAKGDVFVFLNNDTEVISEDWLDRLVEHAIREDVGVVGGLLLYPDGSIQHAGVIIGMGGWADHVYKGAQPIHYGNPFISPLVTRNVSAVTGACMAISREHFDQLGGFNEDFIVCGSDVELCLNAMEHGMRNVYSPYIRLKHYESKTRDAKDIPEVDFRLSETMYRTFRSSGDPFYNNNLDYFSTTPAVLTKRERLQRGVRDEMHINIHEIRPLNLHCVPSRGKRLNILLPSVNPEDVYGGISTALKFYNRLKEDLACDGRIIVLDAKPRFGELGSQFERYSAVPLGNDSSDPLQIVSAVDRHSASLPFTEDDIFICTCWWSAFCLQEAMGKQAAEGKAVNPMLYLIQDYEPGFYAWSSQYVLAESTYKSQLPTIAIFNSKELYEHFKNAGYSFESEFIFQPFLNPALAHALNGLNGTAGKRKQILVYGRPGTVRNAFELAVDTLRQWVESDDASTQWQFISAGEDHPPVHLGKGRYLTSVGKLSLSEYARVLTESYAGLSYMVSPHPSYPPLEMAAFGVQVITNGYGVKDLTDFSSCIESVPVLTPANAANALKKITQGYQAEVGCGDVPSWYLKCDDPFPFMSELVSLIE</sequence>
<dbReference type="CAZy" id="GT2">
    <property type="family name" value="Glycosyltransferase Family 2"/>
</dbReference>
<evidence type="ECO:0000259" key="1">
    <source>
        <dbReference type="Pfam" id="PF00535"/>
    </source>
</evidence>
<dbReference type="CDD" id="cd04184">
    <property type="entry name" value="GT2_RfbC_Mx_like"/>
    <property type="match status" value="1"/>
</dbReference>
<dbReference type="Gene3D" id="3.40.50.11090">
    <property type="match status" value="1"/>
</dbReference>
<feature type="domain" description="Glycosyltransferase 2-like" evidence="1">
    <location>
        <begin position="52"/>
        <end position="177"/>
    </location>
</feature>
<organism evidence="4 5">
    <name type="scientific">Collinsella intestinalis DSM 13280</name>
    <dbReference type="NCBI Taxonomy" id="521003"/>
    <lineage>
        <taxon>Bacteria</taxon>
        <taxon>Bacillati</taxon>
        <taxon>Actinomycetota</taxon>
        <taxon>Coriobacteriia</taxon>
        <taxon>Coriobacteriales</taxon>
        <taxon>Coriobacteriaceae</taxon>
        <taxon>Collinsella</taxon>
    </lineage>
</organism>
<comment type="caution">
    <text evidence="4">The sequence shown here is derived from an EMBL/GenBank/DDBJ whole genome shotgun (WGS) entry which is preliminary data.</text>
</comment>
<dbReference type="GO" id="GO:0030247">
    <property type="term" value="F:polysaccharide binding"/>
    <property type="evidence" value="ECO:0007669"/>
    <property type="project" value="InterPro"/>
</dbReference>
<evidence type="ECO:0000259" key="2">
    <source>
        <dbReference type="Pfam" id="PF21374"/>
    </source>
</evidence>
<gene>
    <name evidence="4" type="ORF">COLINT_02562</name>
</gene>
<dbReference type="PANTHER" id="PTHR43179:SF7">
    <property type="entry name" value="RHAMNOSYLTRANSFERASE WBBL"/>
    <property type="match status" value="1"/>
</dbReference>
<dbReference type="eggNOG" id="COG3754">
    <property type="taxonomic scope" value="Bacteria"/>
</dbReference>
<feature type="domain" description="WsaF C-terminal" evidence="3">
    <location>
        <begin position="805"/>
        <end position="937"/>
    </location>
</feature>
<dbReference type="InterPro" id="IPR055050">
    <property type="entry name" value="WsaF_C"/>
</dbReference>
<dbReference type="Proteomes" id="UP000003295">
    <property type="component" value="Unassembled WGS sequence"/>
</dbReference>
<dbReference type="PANTHER" id="PTHR43179">
    <property type="entry name" value="RHAMNOSYLTRANSFERASE WBBL"/>
    <property type="match status" value="1"/>
</dbReference>
<dbReference type="AlphaFoldDB" id="C4F932"/>
<dbReference type="Pfam" id="PF00535">
    <property type="entry name" value="Glycos_transf_2"/>
    <property type="match status" value="2"/>
</dbReference>
<dbReference type="SUPFAM" id="SSF53448">
    <property type="entry name" value="Nucleotide-diphospho-sugar transferases"/>
    <property type="match status" value="2"/>
</dbReference>
<dbReference type="HOGENOM" id="CLU_304781_0_0_11"/>
<feature type="domain" description="Glycosyltransferase 2-like" evidence="1">
    <location>
        <begin position="307"/>
        <end position="487"/>
    </location>
</feature>
<dbReference type="EC" id="2.4.-.-" evidence="4"/>
<dbReference type="Gene3D" id="3.90.550.10">
    <property type="entry name" value="Spore Coat Polysaccharide Biosynthesis Protein SpsA, Chain A"/>
    <property type="match status" value="2"/>
</dbReference>
<dbReference type="GO" id="GO:0016757">
    <property type="term" value="F:glycosyltransferase activity"/>
    <property type="evidence" value="ECO:0007669"/>
    <property type="project" value="UniProtKB-KW"/>
</dbReference>
<accession>C4F932</accession>
<dbReference type="CAZy" id="GT4">
    <property type="family name" value="Glycosyltransferase Family 4"/>
</dbReference>
<dbReference type="InterPro" id="IPR001173">
    <property type="entry name" value="Glyco_trans_2-like"/>
</dbReference>
<dbReference type="InterPro" id="IPR048510">
    <property type="entry name" value="WsaF_N"/>
</dbReference>
<dbReference type="RefSeq" id="WP_006722795.1">
    <property type="nucleotide sequence ID" value="NZ_GG692710.1"/>
</dbReference>
<protein>
    <submittedName>
        <fullName evidence="4">Glycosyltransferase, group 2 family protein</fullName>
        <ecNumber evidence="4">2.4.-.-</ecNumber>
    </submittedName>
</protein>
<name>C4F932_9ACTN</name>